<dbReference type="GO" id="GO:0000271">
    <property type="term" value="P:polysaccharide biosynthetic process"/>
    <property type="evidence" value="ECO:0007669"/>
    <property type="project" value="UniProtKB-KW"/>
</dbReference>
<comment type="similarity">
    <text evidence="1">Belongs to the bacterial sugar transferase family.</text>
</comment>
<evidence type="ECO:0000256" key="1">
    <source>
        <dbReference type="ARBA" id="ARBA00006464"/>
    </source>
</evidence>
<keyword evidence="5" id="KW-0808">Transferase</keyword>
<dbReference type="GO" id="GO:0016780">
    <property type="term" value="F:phosphotransferase activity, for other substituted phosphate groups"/>
    <property type="evidence" value="ECO:0007669"/>
    <property type="project" value="TreeGrafter"/>
</dbReference>
<dbReference type="Pfam" id="PF02397">
    <property type="entry name" value="Bac_transf"/>
    <property type="match status" value="1"/>
</dbReference>
<proteinExistence type="inferred from homology"/>
<keyword evidence="3" id="KW-1133">Transmembrane helix</keyword>
<feature type="transmembrane region" description="Helical" evidence="3">
    <location>
        <begin position="78"/>
        <end position="99"/>
    </location>
</feature>
<keyword evidence="3" id="KW-0812">Transmembrane</keyword>
<accession>A0AAW9RXA3</accession>
<feature type="domain" description="Bacterial sugar transferase" evidence="4">
    <location>
        <begin position="232"/>
        <end position="412"/>
    </location>
</feature>
<dbReference type="PANTHER" id="PTHR30576">
    <property type="entry name" value="COLANIC BIOSYNTHESIS UDP-GLUCOSE LIPID CARRIER TRANSFERASE"/>
    <property type="match status" value="1"/>
</dbReference>
<dbReference type="InterPro" id="IPR003362">
    <property type="entry name" value="Bact_transf"/>
</dbReference>
<reference evidence="5 6" key="1">
    <citation type="submission" date="2024-02" db="EMBL/GenBank/DDBJ databases">
        <title>Genome analysis and characterization of Microbaculum marinisediminis sp. nov., isolated from marine sediment.</title>
        <authorList>
            <person name="Du Z.-J."/>
            <person name="Ye Y.-Q."/>
            <person name="Zhang Z.-R."/>
            <person name="Yuan S.-M."/>
            <person name="Zhang X.-Y."/>
        </authorList>
    </citation>
    <scope>NUCLEOTIDE SEQUENCE [LARGE SCALE GENOMIC DNA]</scope>
    <source>
        <strain evidence="5 6">SDUM1044001</strain>
    </source>
</reference>
<feature type="transmembrane region" description="Helical" evidence="3">
    <location>
        <begin position="105"/>
        <end position="125"/>
    </location>
</feature>
<dbReference type="PANTHER" id="PTHR30576:SF0">
    <property type="entry name" value="UNDECAPRENYL-PHOSPHATE N-ACETYLGALACTOSAMINYL 1-PHOSPHATE TRANSFERASE-RELATED"/>
    <property type="match status" value="1"/>
</dbReference>
<protein>
    <submittedName>
        <fullName evidence="5">Sugar transferase</fullName>
    </submittedName>
</protein>
<dbReference type="Proteomes" id="UP001378188">
    <property type="component" value="Unassembled WGS sequence"/>
</dbReference>
<evidence type="ECO:0000259" key="4">
    <source>
        <dbReference type="Pfam" id="PF02397"/>
    </source>
</evidence>
<keyword evidence="3" id="KW-0472">Membrane</keyword>
<evidence type="ECO:0000256" key="3">
    <source>
        <dbReference type="SAM" id="Phobius"/>
    </source>
</evidence>
<dbReference type="RefSeq" id="WP_340330552.1">
    <property type="nucleotide sequence ID" value="NZ_JAZHOF010000006.1"/>
</dbReference>
<comment type="caution">
    <text evidence="5">The sequence shown here is derived from an EMBL/GenBank/DDBJ whole genome shotgun (WGS) entry which is preliminary data.</text>
</comment>
<dbReference type="EMBL" id="JAZHOF010000006">
    <property type="protein sequence ID" value="MEJ8572855.1"/>
    <property type="molecule type" value="Genomic_DNA"/>
</dbReference>
<feature type="transmembrane region" description="Helical" evidence="3">
    <location>
        <begin position="237"/>
        <end position="260"/>
    </location>
</feature>
<dbReference type="AlphaFoldDB" id="A0AAW9RXA3"/>
<keyword evidence="2" id="KW-0270">Exopolysaccharide synthesis</keyword>
<evidence type="ECO:0000256" key="2">
    <source>
        <dbReference type="ARBA" id="ARBA00023169"/>
    </source>
</evidence>
<organism evidence="5 6">
    <name type="scientific">Microbaculum marinum</name>
    <dbReference type="NCBI Taxonomy" id="1764581"/>
    <lineage>
        <taxon>Bacteria</taxon>
        <taxon>Pseudomonadati</taxon>
        <taxon>Pseudomonadota</taxon>
        <taxon>Alphaproteobacteria</taxon>
        <taxon>Hyphomicrobiales</taxon>
        <taxon>Tepidamorphaceae</taxon>
        <taxon>Microbaculum</taxon>
    </lineage>
</organism>
<feature type="transmembrane region" description="Helical" evidence="3">
    <location>
        <begin position="45"/>
        <end position="66"/>
    </location>
</feature>
<sequence>MPRHLGWRGAYRLLARNRYQLAGAILVAVVLPALIVSGFDVPPWLGSNGNTTVGTFAAILFGAYILRRMTTYPGVPGVTYVLPVFAVVFAAVIIVFFFLRFDYSRMQMIVSFGLALLWFSFVQIAERRLRRPHLLLLPFGRTGKLLETPQADWMVAREPDLPPEYINGVVADLGADLPRDWERFLASCALGGLPVYHSKQVSEMLSGTVQIEHLSENTLGSLLPSSIYLRFKRALDLLAVAAVAPLALAMAGACALAIVLEDGRPVLFRQQRMGFRGAVFTIFKFRTMRCGIPGKEYTEADDERITGVGRFLRRYRFDELPQIVNIFKGEMSWIGPRPEALALSEWYESQIPFYSYRHIVRPGITGWAQVHQGNVAEVMAATGKLHYDFYYIKYFSPWLDLLIAAKTVRTVLTGFGAR</sequence>
<gene>
    <name evidence="5" type="ORF">V3328_15295</name>
</gene>
<name>A0AAW9RXA3_9HYPH</name>
<evidence type="ECO:0000313" key="5">
    <source>
        <dbReference type="EMBL" id="MEJ8572855.1"/>
    </source>
</evidence>
<feature type="transmembrane region" description="Helical" evidence="3">
    <location>
        <begin position="21"/>
        <end position="39"/>
    </location>
</feature>
<keyword evidence="6" id="KW-1185">Reference proteome</keyword>
<evidence type="ECO:0000313" key="6">
    <source>
        <dbReference type="Proteomes" id="UP001378188"/>
    </source>
</evidence>